<evidence type="ECO:0000313" key="2">
    <source>
        <dbReference type="Proteomes" id="UP000535491"/>
    </source>
</evidence>
<proteinExistence type="predicted"/>
<dbReference type="RefSeq" id="WP_181750672.1">
    <property type="nucleotide sequence ID" value="NZ_JACEIQ010000002.1"/>
</dbReference>
<comment type="caution">
    <text evidence="1">The sequence shown here is derived from an EMBL/GenBank/DDBJ whole genome shotgun (WGS) entry which is preliminary data.</text>
</comment>
<sequence>MAVAITVEFYKASELEPDLGHRAFRPDTDYDLALNGLLLESLFIEKWDKDQLEKFRQSAAKQIEKRLAKVRPAYR</sequence>
<accession>A0A7W2A846</accession>
<dbReference type="AlphaFoldDB" id="A0A7W2A846"/>
<organism evidence="1 2">
    <name type="scientific">Paenactinomyces guangxiensis</name>
    <dbReference type="NCBI Taxonomy" id="1490290"/>
    <lineage>
        <taxon>Bacteria</taxon>
        <taxon>Bacillati</taxon>
        <taxon>Bacillota</taxon>
        <taxon>Bacilli</taxon>
        <taxon>Bacillales</taxon>
        <taxon>Thermoactinomycetaceae</taxon>
        <taxon>Paenactinomyces</taxon>
    </lineage>
</organism>
<keyword evidence="2" id="KW-1185">Reference proteome</keyword>
<reference evidence="1 2" key="1">
    <citation type="submission" date="2020-07" db="EMBL/GenBank/DDBJ databases">
        <authorList>
            <person name="Feng H."/>
        </authorList>
    </citation>
    <scope>NUCLEOTIDE SEQUENCE [LARGE SCALE GENOMIC DNA]</scope>
    <source>
        <strain evidence="2">s-10</strain>
    </source>
</reference>
<dbReference type="EMBL" id="JACEIQ010000002">
    <property type="protein sequence ID" value="MBA4493443.1"/>
    <property type="molecule type" value="Genomic_DNA"/>
</dbReference>
<dbReference type="Proteomes" id="UP000535491">
    <property type="component" value="Unassembled WGS sequence"/>
</dbReference>
<evidence type="ECO:0000313" key="1">
    <source>
        <dbReference type="EMBL" id="MBA4493443.1"/>
    </source>
</evidence>
<name>A0A7W2A846_9BACL</name>
<protein>
    <submittedName>
        <fullName evidence="1">Uncharacterized protein</fullName>
    </submittedName>
</protein>
<gene>
    <name evidence="1" type="ORF">H1191_03880</name>
</gene>